<dbReference type="CDD" id="cd04301">
    <property type="entry name" value="NAT_SF"/>
    <property type="match status" value="1"/>
</dbReference>
<dbReference type="EMBL" id="CP017962">
    <property type="protein sequence ID" value="APC47851.1"/>
    <property type="molecule type" value="Genomic_DNA"/>
</dbReference>
<dbReference type="Proteomes" id="UP000621631">
    <property type="component" value="Unassembled WGS sequence"/>
</dbReference>
<dbReference type="PROSITE" id="PS51186">
    <property type="entry name" value="GNAT"/>
    <property type="match status" value="1"/>
</dbReference>
<dbReference type="SUPFAM" id="SSF55729">
    <property type="entry name" value="Acyl-CoA N-acyltransferases (Nat)"/>
    <property type="match status" value="1"/>
</dbReference>
<reference evidence="3 5" key="2">
    <citation type="submission" date="2020-09" db="EMBL/GenBank/DDBJ databases">
        <title>Draft Genome Sequences of Oil-Oxidizing Bacteria Halomonas titanicae, Marinobacter lutaoensis, and Virgibacillus halodenitrificans Isolated from Highly Saline Environments.</title>
        <authorList>
            <person name="Grouzdev D.S."/>
            <person name="Sokolova D.S."/>
            <person name="Semenova E.M."/>
            <person name="Borzenkov I.A."/>
            <person name="Bidzhieva S.K."/>
            <person name="Poltaraus A.B."/>
            <person name="Nazina T.N."/>
        </authorList>
    </citation>
    <scope>NUCLEOTIDE SEQUENCE [LARGE SCALE GENOMIC DNA]</scope>
    <source>
        <strain evidence="3 5">VKM B-3472D</strain>
    </source>
</reference>
<dbReference type="GeneID" id="71514043"/>
<sequence length="258" mass="30201">MINHEWLHLFHKELRQEAYTQGYRREETEHVVRHVSNFDEKGFVIASTLNQSNAREVVRQELSYFQKLGQGFEWKVYSYDQPVNLVDILKEEGFLIGNTEALMMMKLVEDHPLLHSRPAIEVKEITDQKGIKDIISLEEAIWKEAHNELGERLWRDKQNYPESLYLYGIYDEDRLVSAAWMYLEDSSSFASLWGGSTLLEYRGRGYYHALLSARAKKAYEKGYSFLTVDASPMSRKILEKQGFLCLAYTYECNSPVMD</sequence>
<evidence type="ECO:0000313" key="2">
    <source>
        <dbReference type="EMBL" id="APC47851.1"/>
    </source>
</evidence>
<protein>
    <submittedName>
        <fullName evidence="2">GNAT family N-acetyltransferase</fullName>
    </submittedName>
</protein>
<evidence type="ECO:0000259" key="1">
    <source>
        <dbReference type="PROSITE" id="PS51186"/>
    </source>
</evidence>
<keyword evidence="5" id="KW-1185">Reference proteome</keyword>
<evidence type="ECO:0000313" key="3">
    <source>
        <dbReference type="EMBL" id="MBD1224073.1"/>
    </source>
</evidence>
<dbReference type="RefSeq" id="WP_060681808.1">
    <property type="nucleotide sequence ID" value="NZ_CP017962.1"/>
</dbReference>
<dbReference type="Gene3D" id="3.40.630.30">
    <property type="match status" value="1"/>
</dbReference>
<accession>A0AAC9IXM4</accession>
<feature type="domain" description="N-acetyltransferase" evidence="1">
    <location>
        <begin position="120"/>
        <end position="258"/>
    </location>
</feature>
<dbReference type="Pfam" id="PF00583">
    <property type="entry name" value="Acetyltransf_1"/>
    <property type="match status" value="1"/>
</dbReference>
<evidence type="ECO:0000313" key="5">
    <source>
        <dbReference type="Proteomes" id="UP000621631"/>
    </source>
</evidence>
<dbReference type="AlphaFoldDB" id="A0AAC9IXM4"/>
<organism evidence="2 4">
    <name type="scientific">Virgibacillus halodenitrificans</name>
    <name type="common">Bacillus halodenitrificans</name>
    <dbReference type="NCBI Taxonomy" id="1482"/>
    <lineage>
        <taxon>Bacteria</taxon>
        <taxon>Bacillati</taxon>
        <taxon>Bacillota</taxon>
        <taxon>Bacilli</taxon>
        <taxon>Bacillales</taxon>
        <taxon>Bacillaceae</taxon>
        <taxon>Virgibacillus</taxon>
    </lineage>
</organism>
<dbReference type="KEGG" id="vhl:BME96_06560"/>
<dbReference type="InterPro" id="IPR016181">
    <property type="entry name" value="Acyl_CoA_acyltransferase"/>
</dbReference>
<evidence type="ECO:0000313" key="4">
    <source>
        <dbReference type="Proteomes" id="UP000182945"/>
    </source>
</evidence>
<name>A0AAC9IXM4_VIRHA</name>
<reference evidence="2 4" key="1">
    <citation type="submission" date="2016-11" db="EMBL/GenBank/DDBJ databases">
        <title>Complete genome sequencing of Virgibacillus halodenitrificans PDB-F2.</title>
        <authorList>
            <person name="Sun Z."/>
            <person name="Zhou Y."/>
            <person name="Li H."/>
        </authorList>
    </citation>
    <scope>NUCLEOTIDE SEQUENCE [LARGE SCALE GENOMIC DNA]</scope>
    <source>
        <strain evidence="2 4">PDB-F2</strain>
    </source>
</reference>
<dbReference type="InterPro" id="IPR000182">
    <property type="entry name" value="GNAT_dom"/>
</dbReference>
<dbReference type="GO" id="GO:0016747">
    <property type="term" value="F:acyltransferase activity, transferring groups other than amino-acyl groups"/>
    <property type="evidence" value="ECO:0007669"/>
    <property type="project" value="InterPro"/>
</dbReference>
<gene>
    <name evidence="2" type="ORF">BME96_06560</name>
    <name evidence="3" type="ORF">IC602_15805</name>
</gene>
<dbReference type="Proteomes" id="UP000182945">
    <property type="component" value="Chromosome"/>
</dbReference>
<dbReference type="EMBL" id="JACWEZ010000013">
    <property type="protein sequence ID" value="MBD1224073.1"/>
    <property type="molecule type" value="Genomic_DNA"/>
</dbReference>
<proteinExistence type="predicted"/>